<comment type="subunit">
    <text evidence="2 7">Heterodimer of SbcC and SbcD.</text>
</comment>
<evidence type="ECO:0000256" key="3">
    <source>
        <dbReference type="ARBA" id="ARBA00013365"/>
    </source>
</evidence>
<protein>
    <recommendedName>
        <fullName evidence="3 7">Nuclease SbcCD subunit D</fullName>
    </recommendedName>
</protein>
<evidence type="ECO:0000259" key="9">
    <source>
        <dbReference type="Pfam" id="PF12320"/>
    </source>
</evidence>
<evidence type="ECO:0000259" key="8">
    <source>
        <dbReference type="Pfam" id="PF00149"/>
    </source>
</evidence>
<sequence length="413" mass="44568">MRLIHTSDWHLGQTLHNFERGFEHQCFLDWLLATLVAEQADGLLVAGDIFDTANPSAAAQKQLYRFLQQAKASLPRLDIVMIAGNHDSAGRLEAPRPLLDALGIRVIGQVPRLDGGEIDLDALVLPLHGASGEIAAWCLALPFLRPGDVPRTDQAEDPYREGIALLYQQVLQVALARRRPGQAIVAMGHCHMVGGTISAESERRIVIGGSEALSADVFGPAIAYAALGHLHKAQKVGGQEHVRYCGSPLPLSFAEVDYRHQVLRVDLAGEALREVSALPVPRAVELLRVPKQPAPLEAVLSAIKALELPAGLAPPAQPYLEARVRLAAPEPALRSILETALQSLPVRLAKIETSSTRQAGEVASALSLDELASLQPDDIFKRLYRDRYGEEAPDPFLAAFAELSLLPTAKAAV</sequence>
<dbReference type="InterPro" id="IPR029052">
    <property type="entry name" value="Metallo-depent_PP-like"/>
</dbReference>
<keyword evidence="11" id="KW-1185">Reference proteome</keyword>
<accession>A0A516SFH2</accession>
<dbReference type="KEGG" id="cari:FNU76_11400"/>
<dbReference type="PANTHER" id="PTHR30337">
    <property type="entry name" value="COMPONENT OF ATP-DEPENDENT DSDNA EXONUCLEASE"/>
    <property type="match status" value="1"/>
</dbReference>
<dbReference type="NCBIfam" id="TIGR00619">
    <property type="entry name" value="sbcd"/>
    <property type="match status" value="1"/>
</dbReference>
<dbReference type="InterPro" id="IPR041796">
    <property type="entry name" value="Mre11_N"/>
</dbReference>
<evidence type="ECO:0000256" key="1">
    <source>
        <dbReference type="ARBA" id="ARBA00010555"/>
    </source>
</evidence>
<keyword evidence="6 7" id="KW-0269">Exonuclease</keyword>
<comment type="function">
    <text evidence="7">SbcCD cleaves DNA hairpin structures. These structures can inhibit DNA replication and are intermediates in certain DNA recombination reactions. The complex acts as a 3'-&gt;5' double strand exonuclease that can open hairpins. It also has a 5' single-strand endonuclease activity.</text>
</comment>
<keyword evidence="4 7" id="KW-0540">Nuclease</keyword>
<dbReference type="GO" id="GO:0006260">
    <property type="term" value="P:DNA replication"/>
    <property type="evidence" value="ECO:0007669"/>
    <property type="project" value="UniProtKB-KW"/>
</dbReference>
<dbReference type="GO" id="GO:0004519">
    <property type="term" value="F:endonuclease activity"/>
    <property type="evidence" value="ECO:0007669"/>
    <property type="project" value="UniProtKB-KW"/>
</dbReference>
<keyword evidence="7" id="KW-0235">DNA replication</keyword>
<feature type="domain" description="Calcineurin-like phosphoesterase" evidence="8">
    <location>
        <begin position="1"/>
        <end position="232"/>
    </location>
</feature>
<name>A0A516SFH2_9NEIS</name>
<dbReference type="RefSeq" id="WP_144278310.1">
    <property type="nucleotide sequence ID" value="NZ_CP041730.1"/>
</dbReference>
<dbReference type="InterPro" id="IPR050535">
    <property type="entry name" value="DNA_Repair-Maintenance_Comp"/>
</dbReference>
<dbReference type="InterPro" id="IPR004843">
    <property type="entry name" value="Calcineurin-like_PHP"/>
</dbReference>
<dbReference type="SUPFAM" id="SSF56300">
    <property type="entry name" value="Metallo-dependent phosphatases"/>
    <property type="match status" value="1"/>
</dbReference>
<reference evidence="11" key="1">
    <citation type="submission" date="2019-07" db="EMBL/GenBank/DDBJ databases">
        <title>Chitinimonas sp. nov., isolated from Ny-Alesund, arctica soil.</title>
        <authorList>
            <person name="Xu Q."/>
            <person name="Peng F."/>
        </authorList>
    </citation>
    <scope>NUCLEOTIDE SEQUENCE [LARGE SCALE GENOMIC DNA]</scope>
    <source>
        <strain evidence="11">R3-44</strain>
    </source>
</reference>
<organism evidence="10 11">
    <name type="scientific">Chitinimonas arctica</name>
    <dbReference type="NCBI Taxonomy" id="2594795"/>
    <lineage>
        <taxon>Bacteria</taxon>
        <taxon>Pseudomonadati</taxon>
        <taxon>Pseudomonadota</taxon>
        <taxon>Betaproteobacteria</taxon>
        <taxon>Neisseriales</taxon>
        <taxon>Chitinibacteraceae</taxon>
        <taxon>Chitinimonas</taxon>
    </lineage>
</organism>
<dbReference type="Pfam" id="PF12320">
    <property type="entry name" value="SbcD_C"/>
    <property type="match status" value="1"/>
</dbReference>
<dbReference type="Proteomes" id="UP000317550">
    <property type="component" value="Chromosome"/>
</dbReference>
<keyword evidence="7" id="KW-0233">DNA recombination</keyword>
<evidence type="ECO:0000256" key="2">
    <source>
        <dbReference type="ARBA" id="ARBA00011322"/>
    </source>
</evidence>
<dbReference type="EMBL" id="CP041730">
    <property type="protein sequence ID" value="QDQ26917.1"/>
    <property type="molecule type" value="Genomic_DNA"/>
</dbReference>
<evidence type="ECO:0000313" key="11">
    <source>
        <dbReference type="Proteomes" id="UP000317550"/>
    </source>
</evidence>
<evidence type="ECO:0000256" key="6">
    <source>
        <dbReference type="ARBA" id="ARBA00022839"/>
    </source>
</evidence>
<keyword evidence="7" id="KW-0255">Endonuclease</keyword>
<dbReference type="OrthoDB" id="9773856at2"/>
<feature type="domain" description="Nuclease SbcCD subunit D C-terminal" evidence="9">
    <location>
        <begin position="284"/>
        <end position="387"/>
    </location>
</feature>
<evidence type="ECO:0000256" key="7">
    <source>
        <dbReference type="RuleBase" id="RU363069"/>
    </source>
</evidence>
<proteinExistence type="inferred from homology"/>
<evidence type="ECO:0000256" key="4">
    <source>
        <dbReference type="ARBA" id="ARBA00022722"/>
    </source>
</evidence>
<gene>
    <name evidence="7 10" type="primary">sbcD</name>
    <name evidence="10" type="ORF">FNU76_11400</name>
</gene>
<keyword evidence="5 7" id="KW-0378">Hydrolase</keyword>
<dbReference type="GO" id="GO:0006310">
    <property type="term" value="P:DNA recombination"/>
    <property type="evidence" value="ECO:0007669"/>
    <property type="project" value="UniProtKB-KW"/>
</dbReference>
<dbReference type="InterPro" id="IPR004593">
    <property type="entry name" value="SbcD"/>
</dbReference>
<evidence type="ECO:0000313" key="10">
    <source>
        <dbReference type="EMBL" id="QDQ26917.1"/>
    </source>
</evidence>
<dbReference type="GO" id="GO:0008408">
    <property type="term" value="F:3'-5' exonuclease activity"/>
    <property type="evidence" value="ECO:0007669"/>
    <property type="project" value="InterPro"/>
</dbReference>
<evidence type="ECO:0000256" key="5">
    <source>
        <dbReference type="ARBA" id="ARBA00022801"/>
    </source>
</evidence>
<dbReference type="CDD" id="cd00840">
    <property type="entry name" value="MPP_Mre11_N"/>
    <property type="match status" value="1"/>
</dbReference>
<dbReference type="AlphaFoldDB" id="A0A516SFH2"/>
<dbReference type="Gene3D" id="3.60.21.10">
    <property type="match status" value="1"/>
</dbReference>
<dbReference type="InterPro" id="IPR026843">
    <property type="entry name" value="SbcD_C"/>
</dbReference>
<dbReference type="Pfam" id="PF00149">
    <property type="entry name" value="Metallophos"/>
    <property type="match status" value="1"/>
</dbReference>
<comment type="similarity">
    <text evidence="1 7">Belongs to the SbcD family.</text>
</comment>
<dbReference type="PANTHER" id="PTHR30337:SF0">
    <property type="entry name" value="NUCLEASE SBCCD SUBUNIT D"/>
    <property type="match status" value="1"/>
</dbReference>